<dbReference type="EMBL" id="GG671513">
    <property type="protein sequence ID" value="EER18803.1"/>
    <property type="molecule type" value="Genomic_DNA"/>
</dbReference>
<keyword evidence="2" id="KW-1185">Reference proteome</keyword>
<dbReference type="AlphaFoldDB" id="C5K9N1"/>
<dbReference type="Proteomes" id="UP000007800">
    <property type="component" value="Unassembled WGS sequence"/>
</dbReference>
<dbReference type="InParanoid" id="C5K9N1"/>
<proteinExistence type="predicted"/>
<evidence type="ECO:0000313" key="2">
    <source>
        <dbReference type="Proteomes" id="UP000007800"/>
    </source>
</evidence>
<name>C5K9N1_PERM5</name>
<accession>C5K9N1</accession>
<organism evidence="2">
    <name type="scientific">Perkinsus marinus (strain ATCC 50983 / TXsc)</name>
    <dbReference type="NCBI Taxonomy" id="423536"/>
    <lineage>
        <taxon>Eukaryota</taxon>
        <taxon>Sar</taxon>
        <taxon>Alveolata</taxon>
        <taxon>Perkinsozoa</taxon>
        <taxon>Perkinsea</taxon>
        <taxon>Perkinsida</taxon>
        <taxon>Perkinsidae</taxon>
        <taxon>Perkinsus</taxon>
    </lineage>
</organism>
<protein>
    <submittedName>
        <fullName evidence="1">Uncharacterized protein</fullName>
    </submittedName>
</protein>
<dbReference type="RefSeq" id="XP_002787007.1">
    <property type="nucleotide sequence ID" value="XM_002786961.1"/>
</dbReference>
<sequence length="149" mass="17333">MNVDDAVKFAKEKIEEVARMARDPRQQEEISEELSDIEKEIARVGSNMTAAYKAELSTTNDTMVDEVGETMKRMRAERDDIKGVLDAREKDEKRIQEQGPNRVDILHSRIVKADKEIMKQFQETSKTFNKWLSEQRTLLMNSLLRDRVS</sequence>
<reference evidence="1 2" key="1">
    <citation type="submission" date="2008-07" db="EMBL/GenBank/DDBJ databases">
        <authorList>
            <person name="El-Sayed N."/>
            <person name="Caler E."/>
            <person name="Inman J."/>
            <person name="Amedeo P."/>
            <person name="Hass B."/>
            <person name="Wortman J."/>
        </authorList>
    </citation>
    <scope>NUCLEOTIDE SEQUENCE [LARGE SCALE GENOMIC DNA]</scope>
    <source>
        <strain evidence="2">ATCC 50983 / TXsc</strain>
    </source>
</reference>
<evidence type="ECO:0000313" key="1">
    <source>
        <dbReference type="EMBL" id="EER18803.1"/>
    </source>
</evidence>
<gene>
    <name evidence="1" type="ORF">Pmar_PMAR006423</name>
</gene>
<dbReference type="GeneID" id="9049122"/>